<dbReference type="InterPro" id="IPR041679">
    <property type="entry name" value="DNA2/NAM7-like_C"/>
</dbReference>
<keyword evidence="4" id="KW-0067">ATP-binding</keyword>
<dbReference type="InterPro" id="IPR047187">
    <property type="entry name" value="SF1_C_Upf1"/>
</dbReference>
<dbReference type="Gene3D" id="2.40.30.270">
    <property type="match status" value="1"/>
</dbReference>
<keyword evidence="7" id="KW-1185">Reference proteome</keyword>
<dbReference type="Pfam" id="PF13087">
    <property type="entry name" value="AAA_12"/>
    <property type="match status" value="1"/>
</dbReference>
<dbReference type="InterPro" id="IPR045055">
    <property type="entry name" value="DNA2/NAM7-like"/>
</dbReference>
<organism evidence="6 7">
    <name type="scientific">Apatococcus fuscideae</name>
    <dbReference type="NCBI Taxonomy" id="2026836"/>
    <lineage>
        <taxon>Eukaryota</taxon>
        <taxon>Viridiplantae</taxon>
        <taxon>Chlorophyta</taxon>
        <taxon>core chlorophytes</taxon>
        <taxon>Trebouxiophyceae</taxon>
        <taxon>Chlorellales</taxon>
        <taxon>Chlorellaceae</taxon>
        <taxon>Apatococcus</taxon>
    </lineage>
</organism>
<dbReference type="PANTHER" id="PTHR10887">
    <property type="entry name" value="DNA2/NAM7 HELICASE FAMILY"/>
    <property type="match status" value="1"/>
</dbReference>
<keyword evidence="3" id="KW-0347">Helicase</keyword>
<dbReference type="CDD" id="cd18808">
    <property type="entry name" value="SF1_C_Upf1"/>
    <property type="match status" value="1"/>
</dbReference>
<dbReference type="FunFam" id="3.40.50.300:FF:000326">
    <property type="entry name" value="P-loop containing nucleoside triphosphate hydrolase"/>
    <property type="match status" value="1"/>
</dbReference>
<evidence type="ECO:0000256" key="1">
    <source>
        <dbReference type="ARBA" id="ARBA00022741"/>
    </source>
</evidence>
<evidence type="ECO:0000313" key="6">
    <source>
        <dbReference type="EMBL" id="KAK9863456.1"/>
    </source>
</evidence>
<evidence type="ECO:0000256" key="3">
    <source>
        <dbReference type="ARBA" id="ARBA00022806"/>
    </source>
</evidence>
<dbReference type="GO" id="GO:0016787">
    <property type="term" value="F:hydrolase activity"/>
    <property type="evidence" value="ECO:0007669"/>
    <property type="project" value="UniProtKB-KW"/>
</dbReference>
<accession>A0AAW1T128</accession>
<feature type="domain" description="DNA2/NAM7 helicase-like C-terminal" evidence="5">
    <location>
        <begin position="296"/>
        <end position="479"/>
    </location>
</feature>
<keyword evidence="1" id="KW-0547">Nucleotide-binding</keyword>
<dbReference type="Proteomes" id="UP001485043">
    <property type="component" value="Unassembled WGS sequence"/>
</dbReference>
<dbReference type="InterPro" id="IPR027417">
    <property type="entry name" value="P-loop_NTPase"/>
</dbReference>
<dbReference type="GO" id="GO:0005694">
    <property type="term" value="C:chromosome"/>
    <property type="evidence" value="ECO:0007669"/>
    <property type="project" value="UniProtKB-ARBA"/>
</dbReference>
<dbReference type="AlphaFoldDB" id="A0AAW1T128"/>
<dbReference type="SUPFAM" id="SSF52540">
    <property type="entry name" value="P-loop containing nucleoside triphosphate hydrolases"/>
    <property type="match status" value="1"/>
</dbReference>
<protein>
    <recommendedName>
        <fullName evidence="5">DNA2/NAM7 helicase-like C-terminal domain-containing protein</fullName>
    </recommendedName>
</protein>
<dbReference type="Gene3D" id="3.40.50.300">
    <property type="entry name" value="P-loop containing nucleotide triphosphate hydrolases"/>
    <property type="match status" value="2"/>
</dbReference>
<evidence type="ECO:0000256" key="4">
    <source>
        <dbReference type="ARBA" id="ARBA00022840"/>
    </source>
</evidence>
<dbReference type="EMBL" id="JALJOV010000469">
    <property type="protein sequence ID" value="KAK9863456.1"/>
    <property type="molecule type" value="Genomic_DNA"/>
</dbReference>
<gene>
    <name evidence="6" type="ORF">WJX84_005269</name>
</gene>
<name>A0AAW1T128_9CHLO</name>
<dbReference type="GO" id="GO:0004386">
    <property type="term" value="F:helicase activity"/>
    <property type="evidence" value="ECO:0007669"/>
    <property type="project" value="UniProtKB-KW"/>
</dbReference>
<evidence type="ECO:0000313" key="7">
    <source>
        <dbReference type="Proteomes" id="UP001485043"/>
    </source>
</evidence>
<dbReference type="PANTHER" id="PTHR10887:SF495">
    <property type="entry name" value="HELICASE SENATAXIN ISOFORM X1-RELATED"/>
    <property type="match status" value="1"/>
</dbReference>
<evidence type="ECO:0000259" key="5">
    <source>
        <dbReference type="Pfam" id="PF13087"/>
    </source>
</evidence>
<comment type="caution">
    <text evidence="6">The sequence shown here is derived from an EMBL/GenBank/DDBJ whole genome shotgun (WGS) entry which is preliminary data.</text>
</comment>
<reference evidence="6 7" key="1">
    <citation type="journal article" date="2024" name="Nat. Commun.">
        <title>Phylogenomics reveals the evolutionary origins of lichenization in chlorophyte algae.</title>
        <authorList>
            <person name="Puginier C."/>
            <person name="Libourel C."/>
            <person name="Otte J."/>
            <person name="Skaloud P."/>
            <person name="Haon M."/>
            <person name="Grisel S."/>
            <person name="Petersen M."/>
            <person name="Berrin J.G."/>
            <person name="Delaux P.M."/>
            <person name="Dal Grande F."/>
            <person name="Keller J."/>
        </authorList>
    </citation>
    <scope>NUCLEOTIDE SEQUENCE [LARGE SCALE GENOMIC DNA]</scope>
    <source>
        <strain evidence="6 7">SAG 2523</strain>
    </source>
</reference>
<keyword evidence="2" id="KW-0378">Hydrolase</keyword>
<dbReference type="GO" id="GO:0005524">
    <property type="term" value="F:ATP binding"/>
    <property type="evidence" value="ECO:0007669"/>
    <property type="project" value="UniProtKB-KW"/>
</dbReference>
<evidence type="ECO:0000256" key="2">
    <source>
        <dbReference type="ARBA" id="ARBA00022801"/>
    </source>
</evidence>
<proteinExistence type="predicted"/>
<sequence length="524" mass="57776">MSTDLLKIYGLTFTASVEAELLEERQRCSERLAEWNEDDLEAQGVALLWLQAESLKSQDNSSQYSFIKIVDGKLGKLLDNSFGKGNIALVTPADDMPGTHSCRAIVIHSTSFFVQVKTDWKLDGMQEYNEWRLDLYSDDASFTRCLQAIERFASEPTDQSSQGLRQALLGSRPGVNLSKVSANPPSWAKDDAVTLTCSRIKDLQNKASNVAVDTLAAALLDLDVSFVRVAAAVQPRSLDVLCQDHPLWKEAAAMMAKASSLPKEKDGHLSMEEISLMEEAALLQERAKDFILSNAEVVYRMHPTIASFPNSAFYNSNLANAVSPAQRIAPHGFAWPNRRKPVAFLDIPAQEVSAGHRGSSKANPKEAQRVASLLTELMNANQPLSSGEGIGIITPYTGQVREIKLQIRQAGDDKLIAALEEGILEVKTVDGFQGREKEVIIFSAVRSNPANDVGFLEDRRRLNVALTRAKRGLIVLGSRATLNASPIWKKWLAWIDAERLAVGRNLEAEGDIADMHYDDDDTRI</sequence>